<comment type="subcellular location">
    <subcellularLocation>
        <location evidence="5">Host cytoplasm</location>
    </subcellularLocation>
    <subcellularLocation>
        <location evidence="1 5">Virion</location>
    </subcellularLocation>
</comment>
<dbReference type="PIRSF" id="PIRSF015629">
    <property type="entry name" value="VAC_E6R"/>
    <property type="match status" value="1"/>
</dbReference>
<name>A0A075IJD7_9POXV</name>
<reference evidence="6 7" key="1">
    <citation type="journal article" date="2014" name="Virology">
        <title>The genome sequence of ectromelia virus Naval and Cornell isolates from outbreaks in North America.</title>
        <authorList>
            <person name="Mavian C."/>
            <person name="Lopez-Bueno A."/>
            <person name="Bryant N.A."/>
            <person name="Seeger K."/>
            <person name="Quail M.A."/>
            <person name="Harris D."/>
            <person name="Barrell B."/>
            <person name="Alcami A."/>
        </authorList>
    </citation>
    <scope>NUCLEOTIDE SEQUENCE [LARGE SCALE GENOMIC DNA]</scope>
    <source>
        <strain evidence="6">NAVAL</strain>
    </source>
</reference>
<dbReference type="InterPro" id="IPR006749">
    <property type="entry name" value="Pox_E6"/>
</dbReference>
<comment type="similarity">
    <text evidence="4 5">Belongs to the orthopoxvirus OPG068 family.</text>
</comment>
<dbReference type="Pfam" id="PF04656">
    <property type="entry name" value="Pox_E6"/>
    <property type="match status" value="1"/>
</dbReference>
<evidence type="ECO:0000256" key="5">
    <source>
        <dbReference type="PIRNR" id="PIRNR015629"/>
    </source>
</evidence>
<evidence type="ECO:0000256" key="3">
    <source>
        <dbReference type="ARBA" id="ARBA00034672"/>
    </source>
</evidence>
<organism evidence="6 7">
    <name type="scientific">Ectromelia virus Naval</name>
    <dbReference type="NCBI Taxonomy" id="1651168"/>
    <lineage>
        <taxon>Viruses</taxon>
        <taxon>Varidnaviria</taxon>
        <taxon>Bamfordvirae</taxon>
        <taxon>Nucleocytoviricota</taxon>
        <taxon>Pokkesviricetes</taxon>
        <taxon>Chitovirales</taxon>
        <taxon>Poxviridae</taxon>
        <taxon>Chordopoxvirinae</taxon>
        <taxon>Orthopoxvirus</taxon>
        <taxon>Orthopoxvirus ectromelia</taxon>
        <taxon>Ectromelia virus</taxon>
    </lineage>
</organism>
<keyword evidence="5" id="KW-1035">Host cytoplasm</keyword>
<keyword evidence="2 5" id="KW-0946">Virion</keyword>
<evidence type="ECO:0000256" key="4">
    <source>
        <dbReference type="ARBA" id="ARBA00034758"/>
    </source>
</evidence>
<evidence type="ECO:0000313" key="7">
    <source>
        <dbReference type="Proteomes" id="UP000164837"/>
    </source>
</evidence>
<accession>A0A075IJD7</accession>
<dbReference type="Proteomes" id="UP000164837">
    <property type="component" value="Genome"/>
</dbReference>
<dbReference type="GO" id="GO:0030430">
    <property type="term" value="C:host cell cytoplasm"/>
    <property type="evidence" value="ECO:0007669"/>
    <property type="project" value="UniProtKB-SubCell"/>
</dbReference>
<comment type="function">
    <text evidence="3 5">Plays an essential role for maintaining proper localization of the seven-protein complex and the viroplasm during assembly.</text>
</comment>
<protein>
    <recommendedName>
        <fullName evidence="5">OPG068</fullName>
    </recommendedName>
</protein>
<proteinExistence type="inferred from homology"/>
<evidence type="ECO:0000313" key="6">
    <source>
        <dbReference type="EMBL" id="AIF30129.1"/>
    </source>
</evidence>
<dbReference type="EMBL" id="KJ563295">
    <property type="protein sequence ID" value="AIF30129.1"/>
    <property type="molecule type" value="Genomic_DNA"/>
</dbReference>
<evidence type="ECO:0000256" key="1">
    <source>
        <dbReference type="ARBA" id="ARBA00004328"/>
    </source>
</evidence>
<sequence length="567" mass="66704">MDFIRRKYLIYTVENNIDFLKDDTLSKVNNFTLNHVLALKYLVSNFPQHVITKDVLDNTNFFVFIHMVRCCKVYEAVLRHAFDAPTLYVKALTKNYLSFSNAIQSYKETVHKLTQDEKFLEVAEYMEELGELIGVNYDLVLNPLFHGGEPIKDMEIIFLKLFKKTDFSIVKKLSVIRLLIWAYLSKKDTGIQFADNDRQDIYTLFQQTGRIVHSNLTETFRDYIFPGDKTSYWVWLNESIANDADIVLNRPAITMYDKILSYIYSEIKQGRVNKNMLKLVYIFEPEKDIRELLLEIIYDIPGDILSIIDAKNDDWKKYFISFYKANFINGNTFISDRTFNEDLFRVVVQIDPEYFDNERIMSLFSTSAADIKRFDELDINKSYISNIIYEVNDITLDTMDDMKKCQIFNEDTSYYVKEYNTYLFLHESDPMVIDNGILKKLSSIKTKSKRLNLFSKNILKYYLDGQLARLGLVLDDYKGDLLVKMINHLKSVEDVSAFVRFSTDKNPSILPSLIKTILASYNISIIVLFQRFLRDNLYHVEEFLDKSIHLTKMDKKYILQLIRHGRS</sequence>
<evidence type="ECO:0000256" key="2">
    <source>
        <dbReference type="ARBA" id="ARBA00022844"/>
    </source>
</evidence>
<dbReference type="GO" id="GO:0044423">
    <property type="term" value="C:virion component"/>
    <property type="evidence" value="ECO:0007669"/>
    <property type="project" value="UniProtKB-UniRule"/>
</dbReference>